<evidence type="ECO:0000313" key="1">
    <source>
        <dbReference type="EMBL" id="CAB4165115.1"/>
    </source>
</evidence>
<proteinExistence type="predicted"/>
<gene>
    <name evidence="1" type="ORF">UFOVP823_10</name>
</gene>
<dbReference type="EMBL" id="LR796773">
    <property type="protein sequence ID" value="CAB4165115.1"/>
    <property type="molecule type" value="Genomic_DNA"/>
</dbReference>
<reference evidence="1" key="1">
    <citation type="submission" date="2020-04" db="EMBL/GenBank/DDBJ databases">
        <authorList>
            <person name="Chiriac C."/>
            <person name="Salcher M."/>
            <person name="Ghai R."/>
            <person name="Kavagutti S V."/>
        </authorList>
    </citation>
    <scope>NUCLEOTIDE SEQUENCE</scope>
</reference>
<organism evidence="1">
    <name type="scientific">uncultured Caudovirales phage</name>
    <dbReference type="NCBI Taxonomy" id="2100421"/>
    <lineage>
        <taxon>Viruses</taxon>
        <taxon>Duplodnaviria</taxon>
        <taxon>Heunggongvirae</taxon>
        <taxon>Uroviricota</taxon>
        <taxon>Caudoviricetes</taxon>
        <taxon>Peduoviridae</taxon>
        <taxon>Maltschvirus</taxon>
        <taxon>Maltschvirus maltsch</taxon>
    </lineage>
</organism>
<accession>A0A6J5P7U4</accession>
<name>A0A6J5P7U4_9CAUD</name>
<dbReference type="InterPro" id="IPR058002">
    <property type="entry name" value="Gp82"/>
</dbReference>
<protein>
    <submittedName>
        <fullName evidence="1">Uncharacterized protein</fullName>
    </submittedName>
</protein>
<dbReference type="Pfam" id="PF25735">
    <property type="entry name" value="Phage_L5_gp82"/>
    <property type="match status" value="1"/>
</dbReference>
<sequence>MRVFVYWNLHRKLWSVRAAEGPNKGRVIAHRECVYLLHADVEAPL</sequence>